<dbReference type="KEGG" id="vg:26648367"/>
<keyword evidence="2" id="KW-1185">Reference proteome</keyword>
<evidence type="ECO:0000313" key="2">
    <source>
        <dbReference type="Proteomes" id="UP000203117"/>
    </source>
</evidence>
<accession>A0A0K2FHR3</accession>
<dbReference type="RefSeq" id="YP_009208689.1">
    <property type="nucleotide sequence ID" value="NC_028908.2"/>
</dbReference>
<name>A0A0K2FHR3_9CAUD</name>
<gene>
    <name evidence="1" type="ORF">ADP65_00037</name>
</gene>
<dbReference type="OrthoDB" id="32736at10239"/>
<evidence type="ECO:0000313" key="1">
    <source>
        <dbReference type="EMBL" id="ALA45506.1"/>
    </source>
</evidence>
<reference evidence="1" key="1">
    <citation type="submission" date="2016-02" db="EMBL/GenBank/DDBJ databases">
        <authorList>
            <person name="Zhao X."/>
        </authorList>
    </citation>
    <scope>NUCLEOTIDE SEQUENCE</scope>
</reference>
<dbReference type="EMBL" id="KT321317">
    <property type="protein sequence ID" value="ALA45506.1"/>
    <property type="molecule type" value="Genomic_DNA"/>
</dbReference>
<protein>
    <submittedName>
        <fullName evidence="1">Uncharacterized protein</fullName>
    </submittedName>
</protein>
<organism evidence="1 2">
    <name type="scientific">Achromobacter phage phiAxp-3</name>
    <dbReference type="NCBI Taxonomy" id="1664247"/>
    <lineage>
        <taxon>Viruses</taxon>
        <taxon>Duplodnaviria</taxon>
        <taxon>Heunggongvirae</taxon>
        <taxon>Uroviricota</taxon>
        <taxon>Caudoviricetes</taxon>
        <taxon>Schitoviridae</taxon>
        <taxon>Rothmandenesvirinae</taxon>
        <taxon>Dongdastvirus</taxon>
        <taxon>Dongdastvirus Axp3</taxon>
    </lineage>
</organism>
<sequence length="155" mass="17726">MRTPFFRPRPKKPVKLPIMFRGSKAMEDELRLVPFAFMDAITRGDGDIEAFLTLVFRVLCGLGMCQHVDQGEKVRPHILKALGALWHVGDRMIKKHRVGFSGDERNCIRSALVMIDDMHVLITRKEHREIISDVGMKVGGTTLTMQTLEPYKEHL</sequence>
<dbReference type="Proteomes" id="UP000203117">
    <property type="component" value="Segment"/>
</dbReference>
<proteinExistence type="predicted"/>
<dbReference type="GeneID" id="26648367"/>